<dbReference type="Proteomes" id="UP001225576">
    <property type="component" value="Unassembled WGS sequence"/>
</dbReference>
<accession>A0AAW6ZLX2</accession>
<evidence type="ECO:0000313" key="2">
    <source>
        <dbReference type="Proteomes" id="UP001225576"/>
    </source>
</evidence>
<dbReference type="Pfam" id="PF13830">
    <property type="entry name" value="DUF4192"/>
    <property type="match status" value="1"/>
</dbReference>
<sequence>MERIRLNHPHEMLALFPYLFGFKPKESVVLVALTGIHGRVGGPVARVDAPRVHAGIIDVALEFVDTFCVKDLYIGWYGSDLHTMLDDRDSVEILDTVGLACQQLINMRTGGDGCVTVGITDYDSWAACLDARHGTWEDLCAEDLVMPFAELEAAPAVAQAVFDGNAPAGREPPQKRMRLEWPERRDAVAAARAWKGGKRRGVKLWQGVLDALDAGADPASAIGSEETAGQLIAAMHDILLRDQLILFGVDKGTVKMGGISARQLMKKLSALREPAPERIGIMIDLFEYLAERSDDAEPAPAAMAGYLSWWQGDTDRALMNAVLAIGSDYTYPLAKLVMHALHVNLPSPKDYPPKLVREREPSWNGVE</sequence>
<dbReference type="InterPro" id="IPR025447">
    <property type="entry name" value="DUF4192"/>
</dbReference>
<gene>
    <name evidence="1" type="ORF">QP858_08960</name>
</gene>
<comment type="caution">
    <text evidence="1">The sequence shown here is derived from an EMBL/GenBank/DDBJ whole genome shotgun (WGS) entry which is preliminary data.</text>
</comment>
<organism evidence="1 2">
    <name type="scientific">Trueperella bernardiae</name>
    <dbReference type="NCBI Taxonomy" id="59561"/>
    <lineage>
        <taxon>Bacteria</taxon>
        <taxon>Bacillati</taxon>
        <taxon>Actinomycetota</taxon>
        <taxon>Actinomycetes</taxon>
        <taxon>Actinomycetales</taxon>
        <taxon>Actinomycetaceae</taxon>
        <taxon>Trueperella</taxon>
    </lineage>
</organism>
<protein>
    <submittedName>
        <fullName evidence="1">DUF4192 family protein</fullName>
    </submittedName>
</protein>
<dbReference type="RefSeq" id="WP_285321674.1">
    <property type="nucleotide sequence ID" value="NZ_JASPDQ010000026.1"/>
</dbReference>
<dbReference type="AlphaFoldDB" id="A0AAW6ZLX2"/>
<evidence type="ECO:0000313" key="1">
    <source>
        <dbReference type="EMBL" id="MDK8602586.1"/>
    </source>
</evidence>
<name>A0AAW6ZLX2_9ACTO</name>
<dbReference type="EMBL" id="JASPDQ010000026">
    <property type="protein sequence ID" value="MDK8602586.1"/>
    <property type="molecule type" value="Genomic_DNA"/>
</dbReference>
<reference evidence="1" key="1">
    <citation type="submission" date="2023-05" db="EMBL/GenBank/DDBJ databases">
        <title>Genomic Catalog of Human Bladder Bacteria.</title>
        <authorList>
            <person name="Du J."/>
        </authorList>
    </citation>
    <scope>NUCLEOTIDE SEQUENCE</scope>
    <source>
        <strain evidence="1">UMB1304A</strain>
    </source>
</reference>
<proteinExistence type="predicted"/>